<keyword evidence="1" id="KW-1133">Transmembrane helix</keyword>
<dbReference type="RefSeq" id="WP_377601649.1">
    <property type="nucleotide sequence ID" value="NZ_JBHUME010000005.1"/>
</dbReference>
<dbReference type="EMBL" id="JBHUME010000005">
    <property type="protein sequence ID" value="MFD2612282.1"/>
    <property type="molecule type" value="Genomic_DNA"/>
</dbReference>
<keyword evidence="1" id="KW-0812">Transmembrane</keyword>
<proteinExistence type="predicted"/>
<name>A0ABW5PDP8_9BACL</name>
<keyword evidence="3" id="KW-1185">Reference proteome</keyword>
<feature type="transmembrane region" description="Helical" evidence="1">
    <location>
        <begin position="12"/>
        <end position="33"/>
    </location>
</feature>
<evidence type="ECO:0000313" key="2">
    <source>
        <dbReference type="EMBL" id="MFD2612282.1"/>
    </source>
</evidence>
<feature type="transmembrane region" description="Helical" evidence="1">
    <location>
        <begin position="87"/>
        <end position="107"/>
    </location>
</feature>
<gene>
    <name evidence="2" type="ORF">ACFSUF_07530</name>
</gene>
<reference evidence="3" key="1">
    <citation type="journal article" date="2019" name="Int. J. Syst. Evol. Microbiol.">
        <title>The Global Catalogue of Microorganisms (GCM) 10K type strain sequencing project: providing services to taxonomists for standard genome sequencing and annotation.</title>
        <authorList>
            <consortium name="The Broad Institute Genomics Platform"/>
            <consortium name="The Broad Institute Genome Sequencing Center for Infectious Disease"/>
            <person name="Wu L."/>
            <person name="Ma J."/>
        </authorList>
    </citation>
    <scope>NUCLEOTIDE SEQUENCE [LARGE SCALE GENOMIC DNA]</scope>
    <source>
        <strain evidence="3">KCTC 3950</strain>
    </source>
</reference>
<evidence type="ECO:0000256" key="1">
    <source>
        <dbReference type="SAM" id="Phobius"/>
    </source>
</evidence>
<organism evidence="2 3">
    <name type="scientific">Paenibacillus gansuensis</name>
    <dbReference type="NCBI Taxonomy" id="306542"/>
    <lineage>
        <taxon>Bacteria</taxon>
        <taxon>Bacillati</taxon>
        <taxon>Bacillota</taxon>
        <taxon>Bacilli</taxon>
        <taxon>Bacillales</taxon>
        <taxon>Paenibacillaceae</taxon>
        <taxon>Paenibacillus</taxon>
    </lineage>
</organism>
<protein>
    <recommendedName>
        <fullName evidence="4">DUF1772 domain-containing protein</fullName>
    </recommendedName>
</protein>
<keyword evidence="1" id="KW-0472">Membrane</keyword>
<comment type="caution">
    <text evidence="2">The sequence shown here is derived from an EMBL/GenBank/DDBJ whole genome shotgun (WGS) entry which is preliminary data.</text>
</comment>
<sequence length="158" mass="17122">MNKLSSGGGQRIRGILLWLFVINLGIAFGAGLYEGKVVVSNWAGTSPILWPNTGIEFWAFVTTGPLTLLTIANAIAAWKTTGPRRSWYLAAVGLIIIERAATFGYFIPTMVGLLGNESLSQAEVDATLAQWAAWNYVRHALNFAGWLSALKALQKSHS</sequence>
<accession>A0ABW5PDP8</accession>
<evidence type="ECO:0008006" key="4">
    <source>
        <dbReference type="Google" id="ProtNLM"/>
    </source>
</evidence>
<feature type="transmembrane region" description="Helical" evidence="1">
    <location>
        <begin position="57"/>
        <end position="75"/>
    </location>
</feature>
<evidence type="ECO:0000313" key="3">
    <source>
        <dbReference type="Proteomes" id="UP001597541"/>
    </source>
</evidence>
<dbReference type="Proteomes" id="UP001597541">
    <property type="component" value="Unassembled WGS sequence"/>
</dbReference>